<keyword evidence="3" id="KW-0443">Lipid metabolism</keyword>
<organism evidence="6 7">
    <name type="scientific">Desulfitobacterium metallireducens DSM 15288</name>
    <dbReference type="NCBI Taxonomy" id="871968"/>
    <lineage>
        <taxon>Bacteria</taxon>
        <taxon>Bacillati</taxon>
        <taxon>Bacillota</taxon>
        <taxon>Clostridia</taxon>
        <taxon>Eubacteriales</taxon>
        <taxon>Desulfitobacteriaceae</taxon>
        <taxon>Desulfitobacterium</taxon>
    </lineage>
</organism>
<dbReference type="GO" id="GO:0008775">
    <property type="term" value="F:acetate CoA-transferase activity"/>
    <property type="evidence" value="ECO:0007669"/>
    <property type="project" value="InterPro"/>
</dbReference>
<feature type="binding site" evidence="3">
    <location>
        <position position="317"/>
    </location>
    <ligand>
        <name>CoA</name>
        <dbReference type="ChEBI" id="CHEBI:57287"/>
    </ligand>
</feature>
<dbReference type="OrthoDB" id="9801795at2"/>
<dbReference type="GO" id="GO:0019605">
    <property type="term" value="P:butyrate metabolic process"/>
    <property type="evidence" value="ECO:0007669"/>
    <property type="project" value="UniProtKB-UniRule"/>
</dbReference>
<dbReference type="Proteomes" id="UP000010847">
    <property type="component" value="Chromosome"/>
</dbReference>
<dbReference type="InterPro" id="IPR026888">
    <property type="entry name" value="AcetylCoA_hyd_C"/>
</dbReference>
<evidence type="ECO:0000259" key="5">
    <source>
        <dbReference type="Pfam" id="PF13336"/>
    </source>
</evidence>
<dbReference type="RefSeq" id="WP_006718196.1">
    <property type="nucleotide sequence ID" value="NZ_CP007032.1"/>
</dbReference>
<dbReference type="PANTHER" id="PTHR21432">
    <property type="entry name" value="ACETYL-COA HYDROLASE-RELATED"/>
    <property type="match status" value="1"/>
</dbReference>
<name>W0EDD8_9FIRM</name>
<reference evidence="6 7" key="1">
    <citation type="submission" date="2013-12" db="EMBL/GenBank/DDBJ databases">
        <authorList>
            <consortium name="DOE Joint Genome Institute"/>
            <person name="Smidt H."/>
            <person name="Huntemann M."/>
            <person name="Han J."/>
            <person name="Chen A."/>
            <person name="Kyrpides N."/>
            <person name="Mavromatis K."/>
            <person name="Markowitz V."/>
            <person name="Palaniappan K."/>
            <person name="Ivanova N."/>
            <person name="Schaumberg A."/>
            <person name="Pati A."/>
            <person name="Liolios K."/>
            <person name="Nordberg H.P."/>
            <person name="Cantor M.N."/>
            <person name="Hua S.X."/>
            <person name="Woyke T."/>
        </authorList>
    </citation>
    <scope>NUCLEOTIDE SEQUENCE [LARGE SCALE GENOMIC DNA]</scope>
    <source>
        <strain evidence="7">DSM 15288</strain>
    </source>
</reference>
<dbReference type="UniPathway" id="UPA00863"/>
<dbReference type="EC" id="2.8.3.-" evidence="3"/>
<dbReference type="AlphaFoldDB" id="W0EDD8"/>
<comment type="catalytic activity">
    <reaction evidence="3">
        <text>butanoate + acetyl-CoA = butanoyl-CoA + acetate</text>
        <dbReference type="Rhea" id="RHEA:30071"/>
        <dbReference type="ChEBI" id="CHEBI:17968"/>
        <dbReference type="ChEBI" id="CHEBI:30089"/>
        <dbReference type="ChEBI" id="CHEBI:57288"/>
        <dbReference type="ChEBI" id="CHEBI:57371"/>
    </reaction>
</comment>
<dbReference type="Gene3D" id="3.40.1080.20">
    <property type="entry name" value="Acetyl-CoA hydrolase/transferase C-terminal domain"/>
    <property type="match status" value="1"/>
</dbReference>
<dbReference type="HOGENOM" id="CLU_030703_1_0_9"/>
<dbReference type="InterPro" id="IPR037171">
    <property type="entry name" value="NagB/RpiA_transferase-like"/>
</dbReference>
<dbReference type="Gene3D" id="3.40.1080.10">
    <property type="entry name" value="Glutaconate Coenzyme A-transferase"/>
    <property type="match status" value="1"/>
</dbReference>
<dbReference type="InterPro" id="IPR023990">
    <property type="entry name" value="Butryl-CoA_acetate_CoA_Tfrase"/>
</dbReference>
<dbReference type="GO" id="GO:0005737">
    <property type="term" value="C:cytoplasm"/>
    <property type="evidence" value="ECO:0007669"/>
    <property type="project" value="UniProtKB-SubCell"/>
</dbReference>
<proteinExistence type="inferred from homology"/>
<comment type="pathway">
    <text evidence="3">Lipid metabolism; butanoate metabolism.</text>
</comment>
<dbReference type="GO" id="GO:0006083">
    <property type="term" value="P:acetate metabolic process"/>
    <property type="evidence" value="ECO:0007669"/>
    <property type="project" value="InterPro"/>
</dbReference>
<evidence type="ECO:0000313" key="7">
    <source>
        <dbReference type="Proteomes" id="UP000010847"/>
    </source>
</evidence>
<dbReference type="PANTHER" id="PTHR21432:SF20">
    <property type="entry name" value="ACETYL-COA HYDROLASE"/>
    <property type="match status" value="1"/>
</dbReference>
<keyword evidence="3" id="KW-0276">Fatty acid metabolism</keyword>
<dbReference type="InterPro" id="IPR046433">
    <property type="entry name" value="ActCoA_hydro"/>
</dbReference>
<dbReference type="HAMAP" id="MF_03228">
    <property type="entry name" value="But_CoA_trans"/>
    <property type="match status" value="1"/>
</dbReference>
<evidence type="ECO:0000256" key="2">
    <source>
        <dbReference type="ARBA" id="ARBA00022679"/>
    </source>
</evidence>
<dbReference type="EMBL" id="CP007032">
    <property type="protein sequence ID" value="AHF07553.1"/>
    <property type="molecule type" value="Genomic_DNA"/>
</dbReference>
<dbReference type="KEGG" id="dmt:DESME_11450"/>
<keyword evidence="2 3" id="KW-0808">Transferase</keyword>
<evidence type="ECO:0000256" key="3">
    <source>
        <dbReference type="HAMAP-Rule" id="MF_03228"/>
    </source>
</evidence>
<dbReference type="InterPro" id="IPR038460">
    <property type="entry name" value="AcetylCoA_hyd_C_sf"/>
</dbReference>
<sequence>MSYSGEYQKKLVTPEEAVRVVKSGDWVDYGAFAGQVVALDKALAARKEELFDVKIRAVTALRAPEVVKADPEAKHFIYNNWHFSGIDRKLHDKGLCYHIPLLYHELPGYYRRFADVDVAMLPVTPIDEHGFFNFGPQVSHAKATCEKSKVIILEVNPNIPRCLGGKEESIHISQVDYIVESNWTLPQIPSGAPTEIESKIASYIMPELEDGSCIQLGIGGMPNAVGQMIAQSDLNNLGLHSEMFTESMVDMVESGRVTGANKTTDRYKIAYTFAFGTQKTYNFLNNNPMCAIYPVDYVNDPFIIAQNEKVISINNCIEVDLTGQVCSESSGTRQISGTGGQFDFAFGSYRSKGGKSFIAMESTFKKGDELRSRIKPSLTPGAIVTTHRAIVHYLVTEYGIVNLKGKSTWERAEALISIAHPNVREDLIKEAENLGIWRRSNK</sequence>
<feature type="binding site" evidence="3">
    <location>
        <begin position="217"/>
        <end position="221"/>
    </location>
    <ligand>
        <name>CoA</name>
        <dbReference type="ChEBI" id="CHEBI:57287"/>
    </ligand>
</feature>
<dbReference type="Pfam" id="PF02550">
    <property type="entry name" value="AcetylCoA_hydro"/>
    <property type="match status" value="1"/>
</dbReference>
<dbReference type="InterPro" id="IPR003702">
    <property type="entry name" value="ActCoA_hydro_N"/>
</dbReference>
<feature type="binding site" evidence="3">
    <location>
        <position position="340"/>
    </location>
    <ligand>
        <name>CoA</name>
        <dbReference type="ChEBI" id="CHEBI:57287"/>
    </ligand>
</feature>
<comment type="similarity">
    <text evidence="1 3">Belongs to the acetyl-CoA hydrolase/transferase family.</text>
</comment>
<dbReference type="STRING" id="871968.DESME_11450"/>
<dbReference type="SUPFAM" id="SSF100950">
    <property type="entry name" value="NagB/RpiA/CoA transferase-like"/>
    <property type="match status" value="2"/>
</dbReference>
<evidence type="ECO:0000259" key="4">
    <source>
        <dbReference type="Pfam" id="PF02550"/>
    </source>
</evidence>
<feature type="domain" description="Acetyl-CoA hydrolase/transferase N-terminal" evidence="4">
    <location>
        <begin position="5"/>
        <end position="182"/>
    </location>
</feature>
<dbReference type="Gene3D" id="3.30.750.70">
    <property type="entry name" value="4-hydroxybutyrate coenzyme like domains"/>
    <property type="match status" value="1"/>
</dbReference>
<comment type="subcellular location">
    <subcellularLocation>
        <location evidence="3">Cytoplasm</location>
    </subcellularLocation>
</comment>
<accession>W0EDD8</accession>
<keyword evidence="3" id="KW-0963">Cytoplasm</keyword>
<dbReference type="GO" id="GO:0006084">
    <property type="term" value="P:acetyl-CoA metabolic process"/>
    <property type="evidence" value="ECO:0007669"/>
    <property type="project" value="UniProtKB-UniRule"/>
</dbReference>
<protein>
    <recommendedName>
        <fullName evidence="3">Probable butyrate:acetyl-CoA coenzyme A-transferase</fullName>
        <shortName evidence="3">Butyrate CoA-transferase</shortName>
        <ecNumber evidence="3">2.8.3.-</ecNumber>
    </recommendedName>
</protein>
<dbReference type="eggNOG" id="COG0427">
    <property type="taxonomic scope" value="Bacteria"/>
</dbReference>
<feature type="active site" description="5-glutamyl coenzyme A thioester intermediate" evidence="3">
    <location>
        <position position="242"/>
    </location>
</feature>
<evidence type="ECO:0000256" key="1">
    <source>
        <dbReference type="ARBA" id="ARBA00009632"/>
    </source>
</evidence>
<gene>
    <name evidence="6" type="ORF">DESME_11450</name>
</gene>
<feature type="domain" description="Acetyl-CoA hydrolase/transferase C-terminal" evidence="5">
    <location>
        <begin position="276"/>
        <end position="431"/>
    </location>
</feature>
<comment type="function">
    <text evidence="3">Coenzyme A-transferase that converts butyrate to butyryl-CoA.</text>
</comment>
<evidence type="ECO:0000313" key="6">
    <source>
        <dbReference type="EMBL" id="AHF07553.1"/>
    </source>
</evidence>
<dbReference type="Pfam" id="PF13336">
    <property type="entry name" value="AcetylCoA_hyd_C"/>
    <property type="match status" value="1"/>
</dbReference>
<keyword evidence="7" id="KW-1185">Reference proteome</keyword>